<evidence type="ECO:0000259" key="4">
    <source>
        <dbReference type="PROSITE" id="PS50158"/>
    </source>
</evidence>
<keyword evidence="6" id="KW-1185">Reference proteome</keyword>
<feature type="compositionally biased region" description="Polar residues" evidence="3">
    <location>
        <begin position="445"/>
        <end position="459"/>
    </location>
</feature>
<evidence type="ECO:0000313" key="5">
    <source>
        <dbReference type="EMBL" id="CAA0827395.1"/>
    </source>
</evidence>
<keyword evidence="2" id="KW-0175">Coiled coil</keyword>
<keyword evidence="1" id="KW-0862">Zinc</keyword>
<protein>
    <recommendedName>
        <fullName evidence="4">CCHC-type domain-containing protein</fullName>
    </recommendedName>
</protein>
<feature type="region of interest" description="Disordered" evidence="3">
    <location>
        <begin position="155"/>
        <end position="184"/>
    </location>
</feature>
<keyword evidence="1" id="KW-0863">Zinc-finger</keyword>
<proteinExistence type="predicted"/>
<feature type="region of interest" description="Disordered" evidence="3">
    <location>
        <begin position="292"/>
        <end position="319"/>
    </location>
</feature>
<organism evidence="5 6">
    <name type="scientific">Striga hermonthica</name>
    <name type="common">Purple witchweed</name>
    <name type="synonym">Buchnera hermonthica</name>
    <dbReference type="NCBI Taxonomy" id="68872"/>
    <lineage>
        <taxon>Eukaryota</taxon>
        <taxon>Viridiplantae</taxon>
        <taxon>Streptophyta</taxon>
        <taxon>Embryophyta</taxon>
        <taxon>Tracheophyta</taxon>
        <taxon>Spermatophyta</taxon>
        <taxon>Magnoliopsida</taxon>
        <taxon>eudicotyledons</taxon>
        <taxon>Gunneridae</taxon>
        <taxon>Pentapetalae</taxon>
        <taxon>asterids</taxon>
        <taxon>lamiids</taxon>
        <taxon>Lamiales</taxon>
        <taxon>Orobanchaceae</taxon>
        <taxon>Buchnereae</taxon>
        <taxon>Striga</taxon>
    </lineage>
</organism>
<evidence type="ECO:0000256" key="3">
    <source>
        <dbReference type="SAM" id="MobiDB-lite"/>
    </source>
</evidence>
<dbReference type="GO" id="GO:0003676">
    <property type="term" value="F:nucleic acid binding"/>
    <property type="evidence" value="ECO:0007669"/>
    <property type="project" value="InterPro"/>
</dbReference>
<feature type="region of interest" description="Disordered" evidence="3">
    <location>
        <begin position="407"/>
        <end position="459"/>
    </location>
</feature>
<dbReference type="Proteomes" id="UP001153555">
    <property type="component" value="Unassembled WGS sequence"/>
</dbReference>
<feature type="region of interest" description="Disordered" evidence="3">
    <location>
        <begin position="252"/>
        <end position="279"/>
    </location>
</feature>
<dbReference type="PROSITE" id="PS50158">
    <property type="entry name" value="ZF_CCHC"/>
    <property type="match status" value="1"/>
</dbReference>
<name>A0A9N7N975_STRHE</name>
<comment type="caution">
    <text evidence="5">The sequence shown here is derived from an EMBL/GenBank/DDBJ whole genome shotgun (WGS) entry which is preliminary data.</text>
</comment>
<dbReference type="PANTHER" id="PTHR34676:SF8">
    <property type="entry name" value="TRANSMEMBRANE PROTEIN"/>
    <property type="match status" value="1"/>
</dbReference>
<dbReference type="InterPro" id="IPR001878">
    <property type="entry name" value="Znf_CCHC"/>
</dbReference>
<dbReference type="OrthoDB" id="913719at2759"/>
<feature type="compositionally biased region" description="Polar residues" evidence="3">
    <location>
        <begin position="414"/>
        <end position="425"/>
    </location>
</feature>
<evidence type="ECO:0000256" key="2">
    <source>
        <dbReference type="SAM" id="Coils"/>
    </source>
</evidence>
<dbReference type="InterPro" id="IPR036875">
    <property type="entry name" value="Znf_CCHC_sf"/>
</dbReference>
<dbReference type="AlphaFoldDB" id="A0A9N7N975"/>
<feature type="compositionally biased region" description="Acidic residues" evidence="3">
    <location>
        <begin position="262"/>
        <end position="278"/>
    </location>
</feature>
<feature type="compositionally biased region" description="Basic and acidic residues" evidence="3">
    <location>
        <begin position="155"/>
        <end position="167"/>
    </location>
</feature>
<evidence type="ECO:0000256" key="1">
    <source>
        <dbReference type="PROSITE-ProRule" id="PRU00047"/>
    </source>
</evidence>
<feature type="compositionally biased region" description="Acidic residues" evidence="3">
    <location>
        <begin position="296"/>
        <end position="306"/>
    </location>
</feature>
<feature type="domain" description="CCHC-type" evidence="4">
    <location>
        <begin position="228"/>
        <end position="243"/>
    </location>
</feature>
<reference evidence="5" key="1">
    <citation type="submission" date="2019-12" db="EMBL/GenBank/DDBJ databases">
        <authorList>
            <person name="Scholes J."/>
        </authorList>
    </citation>
    <scope>NUCLEOTIDE SEQUENCE</scope>
</reference>
<accession>A0A9N7N975</accession>
<keyword evidence="1" id="KW-0479">Metal-binding</keyword>
<dbReference type="PANTHER" id="PTHR34676">
    <property type="entry name" value="DUF4219 DOMAIN-CONTAINING PROTEIN-RELATED"/>
    <property type="match status" value="1"/>
</dbReference>
<sequence length="459" mass="53861">MSDWTDADLRKMQYDVAAINMLHCALDAAEYNRISGCESAKEIWEKFETTYEGTDKVKESKINQQLRYYELFEMKEGESIGEMNNRFVNIINKLKRLGKSFTEEEQVKKILRSLPRSWEAKKTAIEEAHDLKSYKFDELIGSLLTHEISVRNFDEKEKQGRSDDKKQKAIVLKADSSEDEGSDEDDMAIVARKLKRMFKKGRRFHNRRYKNFSTKKDLKKDEEPSITCFECHQLGHIRTSCPKLRKDKKFKKKKAMVATSSDSEESESSSSSDEEENTETANICFMAHDGEHTEEVSSDTSDESESEADRDADPQEQVLSMSTSEMHCALFALYQFAKKSAAKMKRFQRRIVELEEDRSFHEEQFKNLATTLPDHEEKLKLQGEDIQTITQECANLREWIEEFQKFQSQKESKTAQQKSQPQNTQRSKHTERHNQYVKNQRHRQYGQNRRPQRQSVWTE</sequence>
<dbReference type="Gene3D" id="4.10.60.10">
    <property type="entry name" value="Zinc finger, CCHC-type"/>
    <property type="match status" value="1"/>
</dbReference>
<dbReference type="EMBL" id="CACSLK010027751">
    <property type="protein sequence ID" value="CAA0827395.1"/>
    <property type="molecule type" value="Genomic_DNA"/>
</dbReference>
<dbReference type="GO" id="GO:0008270">
    <property type="term" value="F:zinc ion binding"/>
    <property type="evidence" value="ECO:0007669"/>
    <property type="project" value="UniProtKB-KW"/>
</dbReference>
<feature type="coiled-coil region" evidence="2">
    <location>
        <begin position="337"/>
        <end position="371"/>
    </location>
</feature>
<gene>
    <name evidence="5" type="ORF">SHERM_23090</name>
</gene>
<evidence type="ECO:0000313" key="6">
    <source>
        <dbReference type="Proteomes" id="UP001153555"/>
    </source>
</evidence>
<dbReference type="Pfam" id="PF14223">
    <property type="entry name" value="Retrotran_gag_2"/>
    <property type="match status" value="1"/>
</dbReference>
<dbReference type="SUPFAM" id="SSF57756">
    <property type="entry name" value="Retrovirus zinc finger-like domains"/>
    <property type="match status" value="1"/>
</dbReference>